<dbReference type="PROSITE" id="PS51257">
    <property type="entry name" value="PROKAR_LIPOPROTEIN"/>
    <property type="match status" value="1"/>
</dbReference>
<organism evidence="2 3">
    <name type="scientific">Massilia glaciei</name>
    <dbReference type="NCBI Taxonomy" id="1524097"/>
    <lineage>
        <taxon>Bacteria</taxon>
        <taxon>Pseudomonadati</taxon>
        <taxon>Pseudomonadota</taxon>
        <taxon>Betaproteobacteria</taxon>
        <taxon>Burkholderiales</taxon>
        <taxon>Oxalobacteraceae</taxon>
        <taxon>Telluria group</taxon>
        <taxon>Massilia</taxon>
    </lineage>
</organism>
<comment type="caution">
    <text evidence="2">The sequence shown here is derived from an EMBL/GenBank/DDBJ whole genome shotgun (WGS) entry which is preliminary data.</text>
</comment>
<evidence type="ECO:0008006" key="4">
    <source>
        <dbReference type="Google" id="ProtNLM"/>
    </source>
</evidence>
<dbReference type="OrthoDB" id="9181538at2"/>
<evidence type="ECO:0000256" key="1">
    <source>
        <dbReference type="SAM" id="SignalP"/>
    </source>
</evidence>
<reference evidence="2 3" key="1">
    <citation type="submission" date="2018-04" db="EMBL/GenBank/DDBJ databases">
        <title>Massilia violaceinigra sp. nov., a novel purple-pigmented bacterium isolated from Tianshan glacier, Xinjiang, China.</title>
        <authorList>
            <person name="Wang H."/>
        </authorList>
    </citation>
    <scope>NUCLEOTIDE SEQUENCE [LARGE SCALE GENOMIC DNA]</scope>
    <source>
        <strain evidence="2 3">B448-2</strain>
    </source>
</reference>
<accession>A0A2U2I4Q4</accession>
<keyword evidence="1" id="KW-0732">Signal</keyword>
<dbReference type="AlphaFoldDB" id="A0A2U2I4Q4"/>
<sequence length="94" mass="10514">MRTPIMLCLGAALLAGCATPAERAAQMQEEMKTAMFVYGPACSKLGYNTNSDPWRDCVLSLSTKEDMERYGYPHYYAGYGRSHWGFGAGWGPYW</sequence>
<proteinExistence type="predicted"/>
<feature type="signal peptide" evidence="1">
    <location>
        <begin position="1"/>
        <end position="23"/>
    </location>
</feature>
<dbReference type="EMBL" id="PXWF02000080">
    <property type="protein sequence ID" value="PWF54619.1"/>
    <property type="molecule type" value="Genomic_DNA"/>
</dbReference>
<name>A0A2U2I4Q4_9BURK</name>
<evidence type="ECO:0000313" key="3">
    <source>
        <dbReference type="Proteomes" id="UP000241421"/>
    </source>
</evidence>
<evidence type="ECO:0000313" key="2">
    <source>
        <dbReference type="EMBL" id="PWF54619.1"/>
    </source>
</evidence>
<gene>
    <name evidence="2" type="ORF">C7C56_006075</name>
</gene>
<feature type="chain" id="PRO_5015569718" description="Lipoprotein" evidence="1">
    <location>
        <begin position="24"/>
        <end position="94"/>
    </location>
</feature>
<keyword evidence="3" id="KW-1185">Reference proteome</keyword>
<dbReference type="Proteomes" id="UP000241421">
    <property type="component" value="Unassembled WGS sequence"/>
</dbReference>
<protein>
    <recommendedName>
        <fullName evidence="4">Lipoprotein</fullName>
    </recommendedName>
</protein>